<dbReference type="InterPro" id="IPR017441">
    <property type="entry name" value="Protein_kinase_ATP_BS"/>
</dbReference>
<keyword evidence="5" id="KW-0808">Transferase</keyword>
<dbReference type="InterPro" id="IPR011009">
    <property type="entry name" value="Kinase-like_dom_sf"/>
</dbReference>
<dbReference type="AlphaFoldDB" id="A0A6P4AT34"/>
<dbReference type="EC" id="2.7.11.1" evidence="2"/>
<reference evidence="22" key="1">
    <citation type="submission" date="2025-08" db="UniProtKB">
        <authorList>
            <consortium name="RefSeq"/>
        </authorList>
    </citation>
    <scope>IDENTIFICATION</scope>
    <source>
        <tissue evidence="22">Seedling</tissue>
    </source>
</reference>
<evidence type="ECO:0000256" key="18">
    <source>
        <dbReference type="SAM" id="Phobius"/>
    </source>
</evidence>
<dbReference type="PROSITE" id="PS00108">
    <property type="entry name" value="PROTEIN_KINASE_ST"/>
    <property type="match status" value="1"/>
</dbReference>
<proteinExistence type="predicted"/>
<dbReference type="SUPFAM" id="SSF52058">
    <property type="entry name" value="L domain-like"/>
    <property type="match status" value="1"/>
</dbReference>
<feature type="transmembrane region" description="Helical" evidence="18">
    <location>
        <begin position="507"/>
        <end position="529"/>
    </location>
</feature>
<organism evidence="21 22">
    <name type="scientific">Ziziphus jujuba</name>
    <name type="common">Chinese jujube</name>
    <name type="synonym">Ziziphus sativa</name>
    <dbReference type="NCBI Taxonomy" id="326968"/>
    <lineage>
        <taxon>Eukaryota</taxon>
        <taxon>Viridiplantae</taxon>
        <taxon>Streptophyta</taxon>
        <taxon>Embryophyta</taxon>
        <taxon>Tracheophyta</taxon>
        <taxon>Spermatophyta</taxon>
        <taxon>Magnoliopsida</taxon>
        <taxon>eudicotyledons</taxon>
        <taxon>Gunneridae</taxon>
        <taxon>Pentapetalae</taxon>
        <taxon>rosids</taxon>
        <taxon>fabids</taxon>
        <taxon>Rosales</taxon>
        <taxon>Rhamnaceae</taxon>
        <taxon>Paliureae</taxon>
        <taxon>Ziziphus</taxon>
    </lineage>
</organism>
<dbReference type="PANTHER" id="PTHR45631:SF143">
    <property type="entry name" value="LEUCINE-RICH REPEAT PROTEIN KINASE"/>
    <property type="match status" value="1"/>
</dbReference>
<dbReference type="GO" id="GO:0016020">
    <property type="term" value="C:membrane"/>
    <property type="evidence" value="ECO:0007669"/>
    <property type="project" value="UniProtKB-SubCell"/>
</dbReference>
<dbReference type="RefSeq" id="XP_015889201.2">
    <property type="nucleotide sequence ID" value="XM_016033715.4"/>
</dbReference>
<evidence type="ECO:0000313" key="21">
    <source>
        <dbReference type="Proteomes" id="UP001652623"/>
    </source>
</evidence>
<protein>
    <recommendedName>
        <fullName evidence="2">non-specific serine/threonine protein kinase</fullName>
        <ecNumber evidence="2">2.7.11.1</ecNumber>
    </recommendedName>
</protein>
<evidence type="ECO:0000256" key="10">
    <source>
        <dbReference type="ARBA" id="ARBA00022777"/>
    </source>
</evidence>
<dbReference type="GO" id="GO:0004674">
    <property type="term" value="F:protein serine/threonine kinase activity"/>
    <property type="evidence" value="ECO:0007669"/>
    <property type="project" value="UniProtKB-KW"/>
</dbReference>
<keyword evidence="13 18" id="KW-0472">Membrane</keyword>
<feature type="domain" description="Protein kinase" evidence="20">
    <location>
        <begin position="566"/>
        <end position="838"/>
    </location>
</feature>
<keyword evidence="11 16" id="KW-0067">ATP-binding</keyword>
<feature type="binding site" evidence="16">
    <location>
        <position position="594"/>
    </location>
    <ligand>
        <name>ATP</name>
        <dbReference type="ChEBI" id="CHEBI:30616"/>
    </ligand>
</feature>
<dbReference type="InterPro" id="IPR001611">
    <property type="entry name" value="Leu-rich_rpt"/>
</dbReference>
<dbReference type="InterPro" id="IPR001245">
    <property type="entry name" value="Ser-Thr/Tyr_kinase_cat_dom"/>
</dbReference>
<comment type="catalytic activity">
    <reaction evidence="15">
        <text>L-seryl-[protein] + ATP = O-phospho-L-seryl-[protein] + ADP + H(+)</text>
        <dbReference type="Rhea" id="RHEA:17989"/>
        <dbReference type="Rhea" id="RHEA-COMP:9863"/>
        <dbReference type="Rhea" id="RHEA-COMP:11604"/>
        <dbReference type="ChEBI" id="CHEBI:15378"/>
        <dbReference type="ChEBI" id="CHEBI:29999"/>
        <dbReference type="ChEBI" id="CHEBI:30616"/>
        <dbReference type="ChEBI" id="CHEBI:83421"/>
        <dbReference type="ChEBI" id="CHEBI:456216"/>
        <dbReference type="EC" id="2.7.11.1"/>
    </reaction>
</comment>
<keyword evidence="6 18" id="KW-0812">Transmembrane</keyword>
<evidence type="ECO:0000256" key="4">
    <source>
        <dbReference type="ARBA" id="ARBA00022614"/>
    </source>
</evidence>
<dbReference type="KEGG" id="zju:107424028"/>
<evidence type="ECO:0000256" key="6">
    <source>
        <dbReference type="ARBA" id="ARBA00022692"/>
    </source>
</evidence>
<evidence type="ECO:0000256" key="17">
    <source>
        <dbReference type="SAM" id="MobiDB-lite"/>
    </source>
</evidence>
<dbReference type="PROSITE" id="PS51450">
    <property type="entry name" value="LRR"/>
    <property type="match status" value="1"/>
</dbReference>
<gene>
    <name evidence="22" type="primary">LOC107424028</name>
</gene>
<dbReference type="Gene3D" id="3.30.200.20">
    <property type="entry name" value="Phosphorylase Kinase, domain 1"/>
    <property type="match status" value="1"/>
</dbReference>
<dbReference type="CDD" id="cd14066">
    <property type="entry name" value="STKc_IRAK"/>
    <property type="match status" value="1"/>
</dbReference>
<dbReference type="Pfam" id="PF13855">
    <property type="entry name" value="LRR_8"/>
    <property type="match status" value="1"/>
</dbReference>
<sequence length="902" mass="100393">MATLIGFFCVLLAATLAHAQRQQGFISIDCGSPNFQYQDVDTGISYVSDEAYIITGINRNISSQYAYPINPNLPFPLSDLRSFPQGFKNCYSLNPSAGNGSLNLIRASFLYGNYDGLNRLPEFDLYLDVNLWFTVTFQSASHIITTEIITTALSDIIHVCLVDKGLGVPFISALELRPLDASIYATEFGRTSASLLLFQRLDIGQTNGTGRHQEDVYDRIWTSYISTAWDPLATSQVIHTFEDGYRVPYDVIRTAAKPQNGTASLELNWNANDSNSEFYVYLYFAEVEQLGRNQSRKFNVSWNGTPLFRSFSPRRNYSTILSNSKALVGKEHLISIYRTEDSTHPPILNAVEIFMIKHMDDLPTYSQDVDAIVDVKTTYQINKSWTGDPCGPKNFSWEGLKCSYNASFPRIISLNLSSSNLSGTLAASIAKFSLLESLDLSNNNLSGSIPRFLEDLKSLKFMNLKDNQLSGLVPSALLKRSDAGLLVLSVDGQNLCASDSCKKKKQIVVPIVASVSSAVVVLIALTVIWKLRKERKSKADMTKKMGKTVAIKKMQLSHEEVLEITNNFGKVIGKGGFGTVYHGYMKDGNQVAVKMLSPSSSQGPREFQTEAELLMRIHHRNLACFVGYCDDADHLALIYEYMANGSLKEYLSEKSSDLSWEMRLHIAIDAAQGLEYLHNGCKPPIVHRDVKTANILLTENLDAKIADFGLSKAFPSDRDSHVETKVVGTAGYLDPEYYTSRKLNEKSDVYSFGVVLLELITGQTAVIKSEVRMHILDWLVTELEKGDITRIVDGRMMQLQPDLQVKSVKKALQVAMACTTSTSLQRPTMGSLLADLKLCLEMELCRDSISHPQSTTSTDTSHHNQDRIYITSSSYFSSDHELSSNNTTHSLNAQSMTAPFPR</sequence>
<keyword evidence="3" id="KW-0723">Serine/threonine-protein kinase</keyword>
<evidence type="ECO:0000256" key="7">
    <source>
        <dbReference type="ARBA" id="ARBA00022729"/>
    </source>
</evidence>
<dbReference type="Pfam" id="PF07714">
    <property type="entry name" value="PK_Tyr_Ser-Thr"/>
    <property type="match status" value="1"/>
</dbReference>
<dbReference type="SMART" id="SM00220">
    <property type="entry name" value="S_TKc"/>
    <property type="match status" value="1"/>
</dbReference>
<dbReference type="SUPFAM" id="SSF56112">
    <property type="entry name" value="Protein kinase-like (PK-like)"/>
    <property type="match status" value="1"/>
</dbReference>
<evidence type="ECO:0000256" key="13">
    <source>
        <dbReference type="ARBA" id="ARBA00023136"/>
    </source>
</evidence>
<accession>A0A6P4AT34</accession>
<evidence type="ECO:0000256" key="14">
    <source>
        <dbReference type="ARBA" id="ARBA00047899"/>
    </source>
</evidence>
<comment type="catalytic activity">
    <reaction evidence="14">
        <text>L-threonyl-[protein] + ATP = O-phospho-L-threonyl-[protein] + ADP + H(+)</text>
        <dbReference type="Rhea" id="RHEA:46608"/>
        <dbReference type="Rhea" id="RHEA-COMP:11060"/>
        <dbReference type="Rhea" id="RHEA-COMP:11605"/>
        <dbReference type="ChEBI" id="CHEBI:15378"/>
        <dbReference type="ChEBI" id="CHEBI:30013"/>
        <dbReference type="ChEBI" id="CHEBI:30616"/>
        <dbReference type="ChEBI" id="CHEBI:61977"/>
        <dbReference type="ChEBI" id="CHEBI:456216"/>
        <dbReference type="EC" id="2.7.11.1"/>
    </reaction>
</comment>
<evidence type="ECO:0000256" key="8">
    <source>
        <dbReference type="ARBA" id="ARBA00022737"/>
    </source>
</evidence>
<dbReference type="Pfam" id="PF12819">
    <property type="entry name" value="Malectin_like"/>
    <property type="match status" value="1"/>
</dbReference>
<dbReference type="Gene3D" id="1.10.510.10">
    <property type="entry name" value="Transferase(Phosphotransferase) domain 1"/>
    <property type="match status" value="1"/>
</dbReference>
<evidence type="ECO:0000256" key="3">
    <source>
        <dbReference type="ARBA" id="ARBA00022527"/>
    </source>
</evidence>
<name>A0A6P4AT34_ZIZJJ</name>
<feature type="region of interest" description="Disordered" evidence="17">
    <location>
        <begin position="881"/>
        <end position="902"/>
    </location>
</feature>
<evidence type="ECO:0000256" key="11">
    <source>
        <dbReference type="ARBA" id="ARBA00022840"/>
    </source>
</evidence>
<evidence type="ECO:0000256" key="12">
    <source>
        <dbReference type="ARBA" id="ARBA00022989"/>
    </source>
</evidence>
<dbReference type="InterPro" id="IPR032675">
    <property type="entry name" value="LRR_dom_sf"/>
</dbReference>
<keyword evidence="4" id="KW-0433">Leucine-rich repeat</keyword>
<dbReference type="InterPro" id="IPR000719">
    <property type="entry name" value="Prot_kinase_dom"/>
</dbReference>
<keyword evidence="12 18" id="KW-1133">Transmembrane helix</keyword>
<feature type="signal peptide" evidence="19">
    <location>
        <begin position="1"/>
        <end position="19"/>
    </location>
</feature>
<dbReference type="PROSITE" id="PS50011">
    <property type="entry name" value="PROTEIN_KINASE_DOM"/>
    <property type="match status" value="1"/>
</dbReference>
<dbReference type="PROSITE" id="PS00107">
    <property type="entry name" value="PROTEIN_KINASE_ATP"/>
    <property type="match status" value="1"/>
</dbReference>
<dbReference type="Gene3D" id="3.80.10.10">
    <property type="entry name" value="Ribonuclease Inhibitor"/>
    <property type="match status" value="1"/>
</dbReference>
<dbReference type="InParanoid" id="A0A6P4AT34"/>
<feature type="chain" id="PRO_5046253704" description="non-specific serine/threonine protein kinase" evidence="19">
    <location>
        <begin position="20"/>
        <end position="902"/>
    </location>
</feature>
<dbReference type="GeneID" id="107424028"/>
<dbReference type="Proteomes" id="UP001652623">
    <property type="component" value="Chromosome 7"/>
</dbReference>
<evidence type="ECO:0000256" key="16">
    <source>
        <dbReference type="PROSITE-ProRule" id="PRU10141"/>
    </source>
</evidence>
<dbReference type="GO" id="GO:0005524">
    <property type="term" value="F:ATP binding"/>
    <property type="evidence" value="ECO:0007669"/>
    <property type="project" value="UniProtKB-UniRule"/>
</dbReference>
<dbReference type="InterPro" id="IPR024788">
    <property type="entry name" value="Malectin-like_Carb-bd_dom"/>
</dbReference>
<evidence type="ECO:0000256" key="19">
    <source>
        <dbReference type="SAM" id="SignalP"/>
    </source>
</evidence>
<evidence type="ECO:0000256" key="9">
    <source>
        <dbReference type="ARBA" id="ARBA00022741"/>
    </source>
</evidence>
<keyword evidence="7 19" id="KW-0732">Signal</keyword>
<evidence type="ECO:0000256" key="2">
    <source>
        <dbReference type="ARBA" id="ARBA00012513"/>
    </source>
</evidence>
<dbReference type="PANTHER" id="PTHR45631">
    <property type="entry name" value="OS07G0107800 PROTEIN-RELATED"/>
    <property type="match status" value="1"/>
</dbReference>
<evidence type="ECO:0000256" key="15">
    <source>
        <dbReference type="ARBA" id="ARBA00048679"/>
    </source>
</evidence>
<evidence type="ECO:0000313" key="22">
    <source>
        <dbReference type="RefSeq" id="XP_015889201.2"/>
    </source>
</evidence>
<evidence type="ECO:0000259" key="20">
    <source>
        <dbReference type="PROSITE" id="PS50011"/>
    </source>
</evidence>
<evidence type="ECO:0000256" key="5">
    <source>
        <dbReference type="ARBA" id="ARBA00022679"/>
    </source>
</evidence>
<keyword evidence="21" id="KW-1185">Reference proteome</keyword>
<keyword evidence="8" id="KW-0677">Repeat</keyword>
<comment type="subcellular location">
    <subcellularLocation>
        <location evidence="1">Membrane</location>
        <topology evidence="1">Single-pass membrane protein</topology>
    </subcellularLocation>
</comment>
<dbReference type="InterPro" id="IPR008271">
    <property type="entry name" value="Ser/Thr_kinase_AS"/>
</dbReference>
<evidence type="ECO:0000256" key="1">
    <source>
        <dbReference type="ARBA" id="ARBA00004167"/>
    </source>
</evidence>
<keyword evidence="9 16" id="KW-0547">Nucleotide-binding</keyword>
<keyword evidence="10" id="KW-0418">Kinase</keyword>